<dbReference type="Gene3D" id="1.10.10.60">
    <property type="entry name" value="Homeodomain-like"/>
    <property type="match status" value="1"/>
</dbReference>
<dbReference type="PANTHER" id="PTHR43280">
    <property type="entry name" value="ARAC-FAMILY TRANSCRIPTIONAL REGULATOR"/>
    <property type="match status" value="1"/>
</dbReference>
<organism evidence="6 7">
    <name type="scientific">Hoeflea olei</name>
    <dbReference type="NCBI Taxonomy" id="1480615"/>
    <lineage>
        <taxon>Bacteria</taxon>
        <taxon>Pseudomonadati</taxon>
        <taxon>Pseudomonadota</taxon>
        <taxon>Alphaproteobacteria</taxon>
        <taxon>Hyphomicrobiales</taxon>
        <taxon>Rhizobiaceae</taxon>
        <taxon>Hoeflea</taxon>
    </lineage>
</organism>
<evidence type="ECO:0000256" key="1">
    <source>
        <dbReference type="ARBA" id="ARBA00023015"/>
    </source>
</evidence>
<reference evidence="6 7" key="1">
    <citation type="submission" date="2015-12" db="EMBL/GenBank/DDBJ databases">
        <authorList>
            <person name="Shamseldin A."/>
            <person name="Moawad H."/>
            <person name="Abd El-Rahim W.M."/>
            <person name="Sadowsky M.J."/>
        </authorList>
    </citation>
    <scope>NUCLEOTIDE SEQUENCE [LARGE SCALE GENOMIC DNA]</scope>
    <source>
        <strain evidence="6 7">JC234</strain>
    </source>
</reference>
<name>A0A1C1YYK4_9HYPH</name>
<dbReference type="EMBL" id="LQZT01000005">
    <property type="protein sequence ID" value="OCW58565.1"/>
    <property type="molecule type" value="Genomic_DNA"/>
</dbReference>
<accession>A0A1C1YYK4</accession>
<evidence type="ECO:0000313" key="7">
    <source>
        <dbReference type="Proteomes" id="UP000094795"/>
    </source>
</evidence>
<feature type="transmembrane region" description="Helical" evidence="4">
    <location>
        <begin position="31"/>
        <end position="51"/>
    </location>
</feature>
<feature type="transmembrane region" description="Helical" evidence="4">
    <location>
        <begin position="89"/>
        <end position="109"/>
    </location>
</feature>
<keyword evidence="4" id="KW-1133">Transmembrane helix</keyword>
<keyword evidence="3" id="KW-0804">Transcription</keyword>
<dbReference type="PANTHER" id="PTHR43280:SF29">
    <property type="entry name" value="ARAC-FAMILY TRANSCRIPTIONAL REGULATOR"/>
    <property type="match status" value="1"/>
</dbReference>
<protein>
    <submittedName>
        <fullName evidence="6">AraC family transcriptional regulator</fullName>
    </submittedName>
</protein>
<evidence type="ECO:0000313" key="6">
    <source>
        <dbReference type="EMBL" id="OCW58565.1"/>
    </source>
</evidence>
<keyword evidence="2" id="KW-0238">DNA-binding</keyword>
<feature type="transmembrane region" description="Helical" evidence="4">
    <location>
        <begin position="115"/>
        <end position="132"/>
    </location>
</feature>
<keyword evidence="7" id="KW-1185">Reference proteome</keyword>
<dbReference type="OrthoDB" id="345413at2"/>
<feature type="transmembrane region" description="Helical" evidence="4">
    <location>
        <begin position="179"/>
        <end position="202"/>
    </location>
</feature>
<dbReference type="RefSeq" id="WP_066176044.1">
    <property type="nucleotide sequence ID" value="NZ_LQZT01000005.1"/>
</dbReference>
<keyword evidence="4" id="KW-0472">Membrane</keyword>
<dbReference type="GO" id="GO:0043565">
    <property type="term" value="F:sequence-specific DNA binding"/>
    <property type="evidence" value="ECO:0007669"/>
    <property type="project" value="InterPro"/>
</dbReference>
<dbReference type="InterPro" id="IPR018060">
    <property type="entry name" value="HTH_AraC"/>
</dbReference>
<sequence>MLFLPLPFVVALFLLALLAALLRGRDERPNPVFVALIALCALQSVMVGLRWGYGVTGVGYLMPVLAACLPPLVYVGFRSLVHRDEAVHRLGTSVHAVPLAYILVLMVFAPRLIDGALVALFVGYALALLALGRAGPDALDEVRFDSVAGAHRALRIAAGALLVAAAFDLVILADFEWSIGVNVAALAGNANVLMLLFIGWAAMATSRVRATVAPAPAPGPDPALAAADRDVLARIEALFSEQHLYRDENLTLSRLARRAGVPARTLSGAVNRLTGGNVSQFVNSHRIAEACRLLAETDLSVTQAMYQAGFQTKSNFNREFLRITGLSPVAWRQGHGKEESGS</sequence>
<feature type="domain" description="HTH araC/xylS-type" evidence="5">
    <location>
        <begin position="229"/>
        <end position="334"/>
    </location>
</feature>
<dbReference type="SMART" id="SM00342">
    <property type="entry name" value="HTH_ARAC"/>
    <property type="match status" value="1"/>
</dbReference>
<dbReference type="STRING" id="1480615.AWJ14_05310"/>
<evidence type="ECO:0000256" key="3">
    <source>
        <dbReference type="ARBA" id="ARBA00023163"/>
    </source>
</evidence>
<evidence type="ECO:0000256" key="2">
    <source>
        <dbReference type="ARBA" id="ARBA00023125"/>
    </source>
</evidence>
<dbReference type="Proteomes" id="UP000094795">
    <property type="component" value="Unassembled WGS sequence"/>
</dbReference>
<dbReference type="Pfam" id="PF12833">
    <property type="entry name" value="HTH_18"/>
    <property type="match status" value="1"/>
</dbReference>
<evidence type="ECO:0000256" key="4">
    <source>
        <dbReference type="SAM" id="Phobius"/>
    </source>
</evidence>
<feature type="transmembrane region" description="Helical" evidence="4">
    <location>
        <begin position="6"/>
        <end position="24"/>
    </location>
</feature>
<dbReference type="InterPro" id="IPR009057">
    <property type="entry name" value="Homeodomain-like_sf"/>
</dbReference>
<dbReference type="AlphaFoldDB" id="A0A1C1YYK4"/>
<dbReference type="GO" id="GO:0003700">
    <property type="term" value="F:DNA-binding transcription factor activity"/>
    <property type="evidence" value="ECO:0007669"/>
    <property type="project" value="InterPro"/>
</dbReference>
<keyword evidence="1" id="KW-0805">Transcription regulation</keyword>
<gene>
    <name evidence="6" type="ORF">AWJ14_05310</name>
</gene>
<feature type="transmembrane region" description="Helical" evidence="4">
    <location>
        <begin position="153"/>
        <end position="173"/>
    </location>
</feature>
<feature type="transmembrane region" description="Helical" evidence="4">
    <location>
        <begin position="57"/>
        <end position="77"/>
    </location>
</feature>
<keyword evidence="4" id="KW-0812">Transmembrane</keyword>
<dbReference type="PROSITE" id="PS01124">
    <property type="entry name" value="HTH_ARAC_FAMILY_2"/>
    <property type="match status" value="1"/>
</dbReference>
<comment type="caution">
    <text evidence="6">The sequence shown here is derived from an EMBL/GenBank/DDBJ whole genome shotgun (WGS) entry which is preliminary data.</text>
</comment>
<evidence type="ECO:0000259" key="5">
    <source>
        <dbReference type="PROSITE" id="PS01124"/>
    </source>
</evidence>
<dbReference type="SUPFAM" id="SSF46689">
    <property type="entry name" value="Homeodomain-like"/>
    <property type="match status" value="1"/>
</dbReference>
<proteinExistence type="predicted"/>